<evidence type="ECO:0000256" key="5">
    <source>
        <dbReference type="ARBA" id="ARBA00023136"/>
    </source>
</evidence>
<dbReference type="InterPro" id="IPR037272">
    <property type="entry name" value="SNS_sf"/>
</dbReference>
<feature type="transmembrane region" description="Helical" evidence="6">
    <location>
        <begin position="45"/>
        <end position="63"/>
    </location>
</feature>
<dbReference type="InterPro" id="IPR000175">
    <property type="entry name" value="Na/ntran_symport"/>
</dbReference>
<evidence type="ECO:0000313" key="7">
    <source>
        <dbReference type="EMBL" id="MPM96208.1"/>
    </source>
</evidence>
<keyword evidence="3 6" id="KW-0812">Transmembrane</keyword>
<dbReference type="GO" id="GO:0016020">
    <property type="term" value="C:membrane"/>
    <property type="evidence" value="ECO:0007669"/>
    <property type="project" value="UniProtKB-SubCell"/>
</dbReference>
<dbReference type="SUPFAM" id="SSF161070">
    <property type="entry name" value="SNF-like"/>
    <property type="match status" value="1"/>
</dbReference>
<sequence>MPFGTVFGFLFYVLLFFAALTSSISLLEGTVAFVTEEWHWDRKKACIVLPTIMFLIGILYTSSQACLNIKGIWLDANGISYPIFADFMEYFTDKLIMPACALLFCILVGWIWGVDKAADEISSQGRYAFKLRHVYGILVKYIAPVAIILIMLTGLGFIG</sequence>
<gene>
    <name evidence="7" type="ORF">SDC9_143366</name>
</gene>
<feature type="transmembrane region" description="Helical" evidence="6">
    <location>
        <begin position="134"/>
        <end position="158"/>
    </location>
</feature>
<name>A0A645E484_9ZZZZ</name>
<dbReference type="EMBL" id="VSSQ01042599">
    <property type="protein sequence ID" value="MPM96208.1"/>
    <property type="molecule type" value="Genomic_DNA"/>
</dbReference>
<feature type="transmembrane region" description="Helical" evidence="6">
    <location>
        <begin position="6"/>
        <end position="33"/>
    </location>
</feature>
<keyword evidence="2" id="KW-0813">Transport</keyword>
<keyword evidence="5 6" id="KW-0472">Membrane</keyword>
<comment type="subcellular location">
    <subcellularLocation>
        <location evidence="1">Membrane</location>
        <topology evidence="1">Multi-pass membrane protein</topology>
    </subcellularLocation>
</comment>
<comment type="caution">
    <text evidence="7">The sequence shown here is derived from an EMBL/GenBank/DDBJ whole genome shotgun (WGS) entry which is preliminary data.</text>
</comment>
<dbReference type="PROSITE" id="PS50267">
    <property type="entry name" value="NA_NEUROTRAN_SYMP_3"/>
    <property type="match status" value="1"/>
</dbReference>
<reference evidence="7" key="1">
    <citation type="submission" date="2019-08" db="EMBL/GenBank/DDBJ databases">
        <authorList>
            <person name="Kucharzyk K."/>
            <person name="Murdoch R.W."/>
            <person name="Higgins S."/>
            <person name="Loffler F."/>
        </authorList>
    </citation>
    <scope>NUCLEOTIDE SEQUENCE</scope>
</reference>
<evidence type="ECO:0000256" key="2">
    <source>
        <dbReference type="ARBA" id="ARBA00022448"/>
    </source>
</evidence>
<evidence type="ECO:0000256" key="6">
    <source>
        <dbReference type="SAM" id="Phobius"/>
    </source>
</evidence>
<evidence type="ECO:0000256" key="3">
    <source>
        <dbReference type="ARBA" id="ARBA00022692"/>
    </source>
</evidence>
<accession>A0A645E484</accession>
<protein>
    <recommendedName>
        <fullName evidence="8">Sodium-dependent transporter</fullName>
    </recommendedName>
</protein>
<organism evidence="7">
    <name type="scientific">bioreactor metagenome</name>
    <dbReference type="NCBI Taxonomy" id="1076179"/>
    <lineage>
        <taxon>unclassified sequences</taxon>
        <taxon>metagenomes</taxon>
        <taxon>ecological metagenomes</taxon>
    </lineage>
</organism>
<feature type="transmembrane region" description="Helical" evidence="6">
    <location>
        <begin position="95"/>
        <end position="113"/>
    </location>
</feature>
<dbReference type="PANTHER" id="PTHR42948">
    <property type="entry name" value="TRANSPORTER"/>
    <property type="match status" value="1"/>
</dbReference>
<dbReference type="Pfam" id="PF00209">
    <property type="entry name" value="SNF"/>
    <property type="match status" value="1"/>
</dbReference>
<dbReference type="PANTHER" id="PTHR42948:SF1">
    <property type="entry name" value="TRANSPORTER"/>
    <property type="match status" value="1"/>
</dbReference>
<evidence type="ECO:0000256" key="4">
    <source>
        <dbReference type="ARBA" id="ARBA00022989"/>
    </source>
</evidence>
<proteinExistence type="predicted"/>
<evidence type="ECO:0008006" key="8">
    <source>
        <dbReference type="Google" id="ProtNLM"/>
    </source>
</evidence>
<keyword evidence="4 6" id="KW-1133">Transmembrane helix</keyword>
<evidence type="ECO:0000256" key="1">
    <source>
        <dbReference type="ARBA" id="ARBA00004141"/>
    </source>
</evidence>
<dbReference type="AlphaFoldDB" id="A0A645E484"/>